<name>A0A0F9D6E9_9ZZZZ</name>
<feature type="compositionally biased region" description="Low complexity" evidence="1">
    <location>
        <begin position="157"/>
        <end position="169"/>
    </location>
</feature>
<organism evidence="2">
    <name type="scientific">marine sediment metagenome</name>
    <dbReference type="NCBI Taxonomy" id="412755"/>
    <lineage>
        <taxon>unclassified sequences</taxon>
        <taxon>metagenomes</taxon>
        <taxon>ecological metagenomes</taxon>
    </lineage>
</organism>
<proteinExistence type="predicted"/>
<dbReference type="EMBL" id="LAZR01030254">
    <property type="protein sequence ID" value="KKL57174.1"/>
    <property type="molecule type" value="Genomic_DNA"/>
</dbReference>
<reference evidence="2" key="1">
    <citation type="journal article" date="2015" name="Nature">
        <title>Complex archaea that bridge the gap between prokaryotes and eukaryotes.</title>
        <authorList>
            <person name="Spang A."/>
            <person name="Saw J.H."/>
            <person name="Jorgensen S.L."/>
            <person name="Zaremba-Niedzwiedzka K."/>
            <person name="Martijn J."/>
            <person name="Lind A.E."/>
            <person name="van Eijk R."/>
            <person name="Schleper C."/>
            <person name="Guy L."/>
            <person name="Ettema T.J."/>
        </authorList>
    </citation>
    <scope>NUCLEOTIDE SEQUENCE</scope>
</reference>
<evidence type="ECO:0000256" key="1">
    <source>
        <dbReference type="SAM" id="MobiDB-lite"/>
    </source>
</evidence>
<feature type="compositionally biased region" description="Basic and acidic residues" evidence="1">
    <location>
        <begin position="139"/>
        <end position="156"/>
    </location>
</feature>
<dbReference type="AlphaFoldDB" id="A0A0F9D6E9"/>
<feature type="non-terminal residue" evidence="2">
    <location>
        <position position="195"/>
    </location>
</feature>
<feature type="region of interest" description="Disordered" evidence="1">
    <location>
        <begin position="127"/>
        <end position="195"/>
    </location>
</feature>
<comment type="caution">
    <text evidence="2">The sequence shown here is derived from an EMBL/GenBank/DDBJ whole genome shotgun (WGS) entry which is preliminary data.</text>
</comment>
<gene>
    <name evidence="2" type="ORF">LCGC14_2238090</name>
</gene>
<accession>A0A0F9D6E9</accession>
<evidence type="ECO:0000313" key="2">
    <source>
        <dbReference type="EMBL" id="KKL57174.1"/>
    </source>
</evidence>
<protein>
    <submittedName>
        <fullName evidence="2">Uncharacterized protein</fullName>
    </submittedName>
</protein>
<sequence length="195" mass="21503">MNHPAIYEEITLGKDRLPIGHVIDVEPIPNSYGDNLLSAVVQLDNELLAKASQKGIMLGVRVFLGDRRVGRISGFNSTLMHGEWECKAEIDWVTEAMSQALETYQPVAEHHELQEIFDDMAAEARNAPKAPPFKFPNPTEKKEDPVKEEDQVKDQTEGTATTTPEPAATIARGPLEINLEPGAPQGISYVSDARM</sequence>